<dbReference type="GO" id="GO:0006508">
    <property type="term" value="P:proteolysis"/>
    <property type="evidence" value="ECO:0007669"/>
    <property type="project" value="InterPro"/>
</dbReference>
<dbReference type="KEGG" id="pmar:B0X71_18435"/>
<evidence type="ECO:0000259" key="1">
    <source>
        <dbReference type="Pfam" id="PF00326"/>
    </source>
</evidence>
<sequence>MTEKATGPYGSWKSPVTTDLIVQGTTPLVSTGLLGQDLYWVEARPKEAGRNTVMRQAQDGTVTELTPAPYNVRTRVHEYGGISYCFLGGALYFSNFDDNFLYVRSEDGDIERITTDSNLRYADPAVDVRKQRTYWVREDHTESAIAAETTIVVMDTDGGNERIVVSGSDFYSSPRLSPDGSQLAYLTWQHPNMPWDESELWVADLAEDGTLLNAKRVAGGSGESVTQPVWSPDGMLYFASDRSNWWNIMRINGGNAETVYAKDAEFASPGWMFGISDYAFIDDTVIICTYTDKGVKHLAKIDVVTGALIPMETAYTFFSSIHSNGSDAVFIAASPTEFPRIVRMNTKDQLAVIKASAELSVDKSYISQPETIEYPTADGKTAYAFYYRPHNPEYAAPADEKPPLLVHVHGGPTGMTTAILNLVKQYWTSRGFALVDVNYGGSAGFGREYRERLKGNWGITDVEDSANAVRYLIEKGEVDGSRVAISGGSAGGYTTLASLVFTDVYSAGASHFGLSELEVFVKETHKFESRYLHGLIGPYPEAKDVYAERSPINFTDRLSCPVIFFQGLEDKIVLPNQAEGMVEALKEKGLPVAYLAFEGEGHGFRKSTNIKRAIEGEFYFYSRIFGFEPAQAIEPVEILNA</sequence>
<dbReference type="Pfam" id="PF00326">
    <property type="entry name" value="Peptidase_S9"/>
    <property type="match status" value="1"/>
</dbReference>
<feature type="domain" description="Peptidase S9 prolyl oligopeptidase catalytic" evidence="1">
    <location>
        <begin position="424"/>
        <end position="626"/>
    </location>
</feature>
<dbReference type="InterPro" id="IPR001375">
    <property type="entry name" value="Peptidase_S9_cat"/>
</dbReference>
<accession>A0A1Q2L395</accession>
<dbReference type="SUPFAM" id="SSF82171">
    <property type="entry name" value="DPP6 N-terminal domain-like"/>
    <property type="match status" value="1"/>
</dbReference>
<dbReference type="AlphaFoldDB" id="A0A1Q2L395"/>
<dbReference type="PANTHER" id="PTHR43056:SF5">
    <property type="entry name" value="PEPTIDASE S9 PROLYL OLIGOPEPTIDASE CATALYTIC DOMAIN-CONTAINING PROTEIN"/>
    <property type="match status" value="1"/>
</dbReference>
<dbReference type="EMBL" id="CP019640">
    <property type="protein sequence ID" value="AQQ54883.1"/>
    <property type="molecule type" value="Genomic_DNA"/>
</dbReference>
<dbReference type="Proteomes" id="UP000188184">
    <property type="component" value="Chromosome"/>
</dbReference>
<dbReference type="Pfam" id="PF07676">
    <property type="entry name" value="PD40"/>
    <property type="match status" value="1"/>
</dbReference>
<dbReference type="Gene3D" id="2.120.10.30">
    <property type="entry name" value="TolB, C-terminal domain"/>
    <property type="match status" value="1"/>
</dbReference>
<keyword evidence="3" id="KW-1185">Reference proteome</keyword>
<evidence type="ECO:0000313" key="2">
    <source>
        <dbReference type="EMBL" id="AQQ54883.1"/>
    </source>
</evidence>
<dbReference type="InterPro" id="IPR050585">
    <property type="entry name" value="Xaa-Pro_dipeptidyl-ppase/CocE"/>
</dbReference>
<dbReference type="SUPFAM" id="SSF53474">
    <property type="entry name" value="alpha/beta-Hydrolases"/>
    <property type="match status" value="1"/>
</dbReference>
<dbReference type="GO" id="GO:0008236">
    <property type="term" value="F:serine-type peptidase activity"/>
    <property type="evidence" value="ECO:0007669"/>
    <property type="project" value="InterPro"/>
</dbReference>
<dbReference type="RefSeq" id="WP_077590788.1">
    <property type="nucleotide sequence ID" value="NZ_CP019640.1"/>
</dbReference>
<proteinExistence type="predicted"/>
<dbReference type="PANTHER" id="PTHR43056">
    <property type="entry name" value="PEPTIDASE S9 PROLYL OLIGOPEPTIDASE"/>
    <property type="match status" value="1"/>
</dbReference>
<organism evidence="2 3">
    <name type="scientific">Planococcus lenghuensis</name>
    <dbReference type="NCBI Taxonomy" id="2213202"/>
    <lineage>
        <taxon>Bacteria</taxon>
        <taxon>Bacillati</taxon>
        <taxon>Bacillota</taxon>
        <taxon>Bacilli</taxon>
        <taxon>Bacillales</taxon>
        <taxon>Caryophanaceae</taxon>
        <taxon>Planococcus</taxon>
    </lineage>
</organism>
<dbReference type="InterPro" id="IPR011659">
    <property type="entry name" value="WD40"/>
</dbReference>
<dbReference type="Gene3D" id="3.40.50.1820">
    <property type="entry name" value="alpha/beta hydrolase"/>
    <property type="match status" value="1"/>
</dbReference>
<dbReference type="InterPro" id="IPR011042">
    <property type="entry name" value="6-blade_b-propeller_TolB-like"/>
</dbReference>
<dbReference type="InterPro" id="IPR029058">
    <property type="entry name" value="AB_hydrolase_fold"/>
</dbReference>
<protein>
    <submittedName>
        <fullName evidence="2">Peptidase</fullName>
    </submittedName>
</protein>
<reference evidence="2 3" key="1">
    <citation type="submission" date="2017-02" db="EMBL/GenBank/DDBJ databases">
        <title>The complete genomic sequence of a novel cold adapted crude oil-degrading bacterium Planococcus qaidamina Y42.</title>
        <authorList>
            <person name="Yang R."/>
        </authorList>
    </citation>
    <scope>NUCLEOTIDE SEQUENCE [LARGE SCALE GENOMIC DNA]</scope>
    <source>
        <strain evidence="2 3">Y42</strain>
    </source>
</reference>
<name>A0A1Q2L395_9BACL</name>
<evidence type="ECO:0000313" key="3">
    <source>
        <dbReference type="Proteomes" id="UP000188184"/>
    </source>
</evidence>
<dbReference type="OrthoDB" id="108903at2"/>
<gene>
    <name evidence="2" type="ORF">B0X71_18435</name>
</gene>